<evidence type="ECO:0000313" key="4">
    <source>
        <dbReference type="Ensembl" id="ENSTGUP00000003116.2"/>
    </source>
</evidence>
<comment type="subcellular location">
    <subcellularLocation>
        <location evidence="3">Cytoplasm</location>
    </subcellularLocation>
    <subcellularLocation>
        <location evidence="3">Nucleus</location>
    </subcellularLocation>
</comment>
<dbReference type="Pfam" id="PF00227">
    <property type="entry name" value="Proteasome"/>
    <property type="match status" value="1"/>
</dbReference>
<dbReference type="STRING" id="59729.ENSTGUP00000031101"/>
<dbReference type="InterPro" id="IPR016050">
    <property type="entry name" value="Proteasome_bsu_CS"/>
</dbReference>
<name>H0YXU0_TAEGU</name>
<dbReference type="InterPro" id="IPR023333">
    <property type="entry name" value="Proteasome_suB-type"/>
</dbReference>
<dbReference type="GO" id="GO:0005839">
    <property type="term" value="C:proteasome core complex"/>
    <property type="evidence" value="ECO:0007669"/>
    <property type="project" value="InterPro"/>
</dbReference>
<dbReference type="Gene3D" id="3.60.20.10">
    <property type="entry name" value="Glutamine Phosphoribosylpyrophosphate, subunit 1, domain 1"/>
    <property type="match status" value="1"/>
</dbReference>
<keyword evidence="1 3" id="KW-0963">Cytoplasm</keyword>
<sequence>MSILAYNGGAVLAMRGRGCVAIAADRRFGIQAQTVSTDCQRIFPMGQRLLLGLAGLATDVQSVAQRLKFRLNLYELKEGRQIKPQTFMSMVSNLLYERRFGPYYAEPVIAGLDPVSLEPFICSLDLIGCPMVTQDFVLSGTCSEQMYGMCESLWEPDMVSDTGDSWGQLGTRGDSWEHVGTCGDMWGDSWDCLGAAAPSRCMACASPSGSQTWSVALGTAGDTWRHVG</sequence>
<reference evidence="4 5" key="1">
    <citation type="journal article" date="2010" name="Nature">
        <title>The genome of a songbird.</title>
        <authorList>
            <person name="Warren W.C."/>
            <person name="Clayton D.F."/>
            <person name="Ellegren H."/>
            <person name="Arnold A.P."/>
            <person name="Hillier L.W."/>
            <person name="Kunstner A."/>
            <person name="Searle S."/>
            <person name="White S."/>
            <person name="Vilella A.J."/>
            <person name="Fairley S."/>
            <person name="Heger A."/>
            <person name="Kong L."/>
            <person name="Ponting C.P."/>
            <person name="Jarvis E.D."/>
            <person name="Mello C.V."/>
            <person name="Minx P."/>
            <person name="Lovell P."/>
            <person name="Velho T.A."/>
            <person name="Ferris M."/>
            <person name="Balakrishnan C.N."/>
            <person name="Sinha S."/>
            <person name="Blatti C."/>
            <person name="London S.E."/>
            <person name="Li Y."/>
            <person name="Lin Y.C."/>
            <person name="George J."/>
            <person name="Sweedler J."/>
            <person name="Southey B."/>
            <person name="Gunaratne P."/>
            <person name="Watson M."/>
            <person name="Nam K."/>
            <person name="Backstrom N."/>
            <person name="Smeds L."/>
            <person name="Nabholz B."/>
            <person name="Itoh Y."/>
            <person name="Whitney O."/>
            <person name="Pfenning A.R."/>
            <person name="Howard J."/>
            <person name="Volker M."/>
            <person name="Skinner B.M."/>
            <person name="Griffin D.K."/>
            <person name="Ye L."/>
            <person name="McLaren W.M."/>
            <person name="Flicek P."/>
            <person name="Quesada V."/>
            <person name="Velasco G."/>
            <person name="Lopez-Otin C."/>
            <person name="Puente X.S."/>
            <person name="Olender T."/>
            <person name="Lancet D."/>
            <person name="Smit A.F."/>
            <person name="Hubley R."/>
            <person name="Konkel M.K."/>
            <person name="Walker J.A."/>
            <person name="Batzer M.A."/>
            <person name="Gu W."/>
            <person name="Pollock D.D."/>
            <person name="Chen L."/>
            <person name="Cheng Z."/>
            <person name="Eichler E.E."/>
            <person name="Stapley J."/>
            <person name="Slate J."/>
            <person name="Ekblom R."/>
            <person name="Birkhead T."/>
            <person name="Burke T."/>
            <person name="Burt D."/>
            <person name="Scharff C."/>
            <person name="Adam I."/>
            <person name="Richard H."/>
            <person name="Sultan M."/>
            <person name="Soldatov A."/>
            <person name="Lehrach H."/>
            <person name="Edwards S.V."/>
            <person name="Yang S.P."/>
            <person name="Li X."/>
            <person name="Graves T."/>
            <person name="Fulton L."/>
            <person name="Nelson J."/>
            <person name="Chinwalla A."/>
            <person name="Hou S."/>
            <person name="Mardis E.R."/>
            <person name="Wilson R.K."/>
        </authorList>
    </citation>
    <scope>NUCLEOTIDE SEQUENCE [LARGE SCALE GENOMIC DNA]</scope>
</reference>
<dbReference type="SUPFAM" id="SSF56235">
    <property type="entry name" value="N-terminal nucleophile aminohydrolases (Ntn hydrolases)"/>
    <property type="match status" value="1"/>
</dbReference>
<accession>H0YXU0</accession>
<dbReference type="Ensembl" id="ENSTGUT00000003145.2">
    <property type="protein sequence ID" value="ENSTGUP00000003116.2"/>
    <property type="gene ID" value="ENSTGUG00000003023.2"/>
</dbReference>
<dbReference type="PANTHER" id="PTHR32194:SF10">
    <property type="entry name" value="PROTEASOME SUBUNIT BETA TYPE-3"/>
    <property type="match status" value="1"/>
</dbReference>
<dbReference type="InterPro" id="IPR001353">
    <property type="entry name" value="Proteasome_sua/b"/>
</dbReference>
<evidence type="ECO:0000313" key="5">
    <source>
        <dbReference type="Proteomes" id="UP000007754"/>
    </source>
</evidence>
<evidence type="ECO:0000256" key="3">
    <source>
        <dbReference type="RuleBase" id="RU004203"/>
    </source>
</evidence>
<dbReference type="GO" id="GO:0005634">
    <property type="term" value="C:nucleus"/>
    <property type="evidence" value="ECO:0007669"/>
    <property type="project" value="UniProtKB-SubCell"/>
</dbReference>
<comment type="subunit">
    <text evidence="3">Component of the proteasome complex.</text>
</comment>
<organism evidence="4 5">
    <name type="scientific">Taeniopygia guttata</name>
    <name type="common">Zebra finch</name>
    <name type="synonym">Poephila guttata</name>
    <dbReference type="NCBI Taxonomy" id="59729"/>
    <lineage>
        <taxon>Eukaryota</taxon>
        <taxon>Metazoa</taxon>
        <taxon>Chordata</taxon>
        <taxon>Craniata</taxon>
        <taxon>Vertebrata</taxon>
        <taxon>Euteleostomi</taxon>
        <taxon>Archelosauria</taxon>
        <taxon>Archosauria</taxon>
        <taxon>Dinosauria</taxon>
        <taxon>Saurischia</taxon>
        <taxon>Theropoda</taxon>
        <taxon>Coelurosauria</taxon>
        <taxon>Aves</taxon>
        <taxon>Neognathae</taxon>
        <taxon>Neoaves</taxon>
        <taxon>Telluraves</taxon>
        <taxon>Australaves</taxon>
        <taxon>Passeriformes</taxon>
        <taxon>Passeroidea</taxon>
        <taxon>Estrildidae</taxon>
        <taxon>Estrildinae</taxon>
        <taxon>Taeniopygia</taxon>
    </lineage>
</organism>
<gene>
    <name evidence="4" type="primary">PSMB3</name>
</gene>
<evidence type="ECO:0000256" key="1">
    <source>
        <dbReference type="ARBA" id="ARBA00022490"/>
    </source>
</evidence>
<dbReference type="Proteomes" id="UP000007754">
    <property type="component" value="Chromosome 27"/>
</dbReference>
<proteinExistence type="inferred from homology"/>
<protein>
    <recommendedName>
        <fullName evidence="3">Proteasome subunit beta</fullName>
    </recommendedName>
</protein>
<dbReference type="HOGENOM" id="CLU_2891835_0_0_1"/>
<dbReference type="GeneTree" id="ENSGT00550000074820"/>
<evidence type="ECO:0000256" key="2">
    <source>
        <dbReference type="ARBA" id="ARBA00022942"/>
    </source>
</evidence>
<dbReference type="GO" id="GO:0005737">
    <property type="term" value="C:cytoplasm"/>
    <property type="evidence" value="ECO:0007669"/>
    <property type="project" value="UniProtKB-SubCell"/>
</dbReference>
<dbReference type="PROSITE" id="PS00854">
    <property type="entry name" value="PROTEASOME_BETA_1"/>
    <property type="match status" value="1"/>
</dbReference>
<comment type="similarity">
    <text evidence="3">Belongs to the peptidase T1B family.</text>
</comment>
<comment type="function">
    <text evidence="3">Component of the proteasome, a multicatalytic proteinase complex which is characterized by its ability to cleave peptides with Arg, Phe, Tyr, Leu, and Glu adjacent to the leaving group at neutral or slightly basic pH. The proteasome has an ATP-dependent proteolytic activity.</text>
</comment>
<dbReference type="PANTHER" id="PTHR32194">
    <property type="entry name" value="METALLOPROTEASE TLDD"/>
    <property type="match status" value="1"/>
</dbReference>
<keyword evidence="3" id="KW-0539">Nucleus</keyword>
<keyword evidence="5" id="KW-1185">Reference proteome</keyword>
<reference evidence="4" key="2">
    <citation type="submission" date="2025-08" db="UniProtKB">
        <authorList>
            <consortium name="Ensembl"/>
        </authorList>
    </citation>
    <scope>IDENTIFICATION</scope>
</reference>
<dbReference type="InterPro" id="IPR029055">
    <property type="entry name" value="Ntn_hydrolases_N"/>
</dbReference>
<dbReference type="PROSITE" id="PS51476">
    <property type="entry name" value="PROTEASOME_BETA_2"/>
    <property type="match status" value="1"/>
</dbReference>
<dbReference type="AlphaFoldDB" id="H0YXU0"/>
<reference evidence="4" key="3">
    <citation type="submission" date="2025-09" db="UniProtKB">
        <authorList>
            <consortium name="Ensembl"/>
        </authorList>
    </citation>
    <scope>IDENTIFICATION</scope>
</reference>
<dbReference type="GO" id="GO:0051603">
    <property type="term" value="P:proteolysis involved in protein catabolic process"/>
    <property type="evidence" value="ECO:0007669"/>
    <property type="project" value="InterPro"/>
</dbReference>
<keyword evidence="2 3" id="KW-0647">Proteasome</keyword>